<gene>
    <name evidence="2" type="ORF">T459_25861</name>
</gene>
<evidence type="ECO:0000313" key="3">
    <source>
        <dbReference type="Proteomes" id="UP000222542"/>
    </source>
</evidence>
<sequence length="344" mass="40503">MSSSKWVGNLSTSSAKQKEQAVDEINLGVRDMGLNSEQNDGWEVYARKPKNKGGKRGGKECSSQEYFSPAADYDKAGENDVEYNELDFIDESDDDLQYDDFDSDVTETSYEMCKKNRWFKQLLESRDSLTVTEINDSERQWHCPAWKVGPVGYIEVERLSEHFSEMGRDRDAWECHPVRFCPVGKLLLYGYMADKRDIDNFNQHSTGKSRLKFELRSYKGTFWKSAKQMRDDNQQLMWFKNKAKALEECLSLGRDNTKFIKLHDKEIEEFMEERVTLVQTHEYRIAALRCKHWEQEVEPERKVDLELAKQMEKYSSKQWHHVTKFLKYSKTIVFKFGTSAELWT</sequence>
<dbReference type="EMBL" id="AYRZ02000010">
    <property type="protein sequence ID" value="PHT70757.1"/>
    <property type="molecule type" value="Genomic_DNA"/>
</dbReference>
<keyword evidence="3" id="KW-1185">Reference proteome</keyword>
<dbReference type="STRING" id="4072.A0A2G2YLY3"/>
<accession>A0A2G2YLY3</accession>
<protein>
    <submittedName>
        <fullName evidence="2">Uncharacterized protein</fullName>
    </submittedName>
</protein>
<dbReference type="Gene3D" id="3.30.70.2890">
    <property type="entry name" value="XS domain"/>
    <property type="match status" value="1"/>
</dbReference>
<evidence type="ECO:0000313" key="2">
    <source>
        <dbReference type="EMBL" id="PHT70757.1"/>
    </source>
</evidence>
<proteinExistence type="predicted"/>
<name>A0A2G2YLY3_CAPAN</name>
<feature type="compositionally biased region" description="Basic residues" evidence="1">
    <location>
        <begin position="47"/>
        <end position="56"/>
    </location>
</feature>
<dbReference type="GO" id="GO:0051607">
    <property type="term" value="P:defense response to virus"/>
    <property type="evidence" value="ECO:0007669"/>
    <property type="project" value="InterPro"/>
</dbReference>
<reference evidence="2 3" key="2">
    <citation type="journal article" date="2017" name="Genome Biol.">
        <title>New reference genome sequences of hot pepper reveal the massive evolution of plant disease-resistance genes by retroduplication.</title>
        <authorList>
            <person name="Kim S."/>
            <person name="Park J."/>
            <person name="Yeom S.I."/>
            <person name="Kim Y.M."/>
            <person name="Seo E."/>
            <person name="Kim K.T."/>
            <person name="Kim M.S."/>
            <person name="Lee J.M."/>
            <person name="Cheong K."/>
            <person name="Shin H.S."/>
            <person name="Kim S.B."/>
            <person name="Han K."/>
            <person name="Lee J."/>
            <person name="Park M."/>
            <person name="Lee H.A."/>
            <person name="Lee H.Y."/>
            <person name="Lee Y."/>
            <person name="Oh S."/>
            <person name="Lee J.H."/>
            <person name="Choi E."/>
            <person name="Choi E."/>
            <person name="Lee S.E."/>
            <person name="Jeon J."/>
            <person name="Kim H."/>
            <person name="Choi G."/>
            <person name="Song H."/>
            <person name="Lee J."/>
            <person name="Lee S.C."/>
            <person name="Kwon J.K."/>
            <person name="Lee H.Y."/>
            <person name="Koo N."/>
            <person name="Hong Y."/>
            <person name="Kim R.W."/>
            <person name="Kang W.H."/>
            <person name="Huh J.H."/>
            <person name="Kang B.C."/>
            <person name="Yang T.J."/>
            <person name="Lee Y.H."/>
            <person name="Bennetzen J.L."/>
            <person name="Choi D."/>
        </authorList>
    </citation>
    <scope>NUCLEOTIDE SEQUENCE [LARGE SCALE GENOMIC DNA]</scope>
    <source>
        <strain evidence="3">cv. CM334</strain>
    </source>
</reference>
<dbReference type="PANTHER" id="PTHR46602:SF1">
    <property type="entry name" value="PROTEIN SUPPRESSOR OF GENE SILENCING 3"/>
    <property type="match status" value="1"/>
</dbReference>
<dbReference type="AlphaFoldDB" id="A0A2G2YLY3"/>
<dbReference type="Gramene" id="PHT70757">
    <property type="protein sequence ID" value="PHT70757"/>
    <property type="gene ID" value="T459_25861"/>
</dbReference>
<feature type="region of interest" description="Disordered" evidence="1">
    <location>
        <begin position="1"/>
        <end position="22"/>
    </location>
</feature>
<dbReference type="PANTHER" id="PTHR46602">
    <property type="entry name" value="PROTEIN SUPPRESSOR OF GENE SILENCING 3"/>
    <property type="match status" value="1"/>
</dbReference>
<comment type="caution">
    <text evidence="2">The sequence shown here is derived from an EMBL/GenBank/DDBJ whole genome shotgun (WGS) entry which is preliminary data.</text>
</comment>
<feature type="region of interest" description="Disordered" evidence="1">
    <location>
        <begin position="40"/>
        <end position="63"/>
    </location>
</feature>
<dbReference type="GO" id="GO:0031047">
    <property type="term" value="P:regulatory ncRNA-mediated gene silencing"/>
    <property type="evidence" value="ECO:0007669"/>
    <property type="project" value="InterPro"/>
</dbReference>
<dbReference type="InterPro" id="IPR044287">
    <property type="entry name" value="SGS3"/>
</dbReference>
<dbReference type="InterPro" id="IPR038588">
    <property type="entry name" value="XS_domain_sf"/>
</dbReference>
<dbReference type="Proteomes" id="UP000222542">
    <property type="component" value="Unassembled WGS sequence"/>
</dbReference>
<organism evidence="2 3">
    <name type="scientific">Capsicum annuum</name>
    <name type="common">Capsicum pepper</name>
    <dbReference type="NCBI Taxonomy" id="4072"/>
    <lineage>
        <taxon>Eukaryota</taxon>
        <taxon>Viridiplantae</taxon>
        <taxon>Streptophyta</taxon>
        <taxon>Embryophyta</taxon>
        <taxon>Tracheophyta</taxon>
        <taxon>Spermatophyta</taxon>
        <taxon>Magnoliopsida</taxon>
        <taxon>eudicotyledons</taxon>
        <taxon>Gunneridae</taxon>
        <taxon>Pentapetalae</taxon>
        <taxon>asterids</taxon>
        <taxon>lamiids</taxon>
        <taxon>Solanales</taxon>
        <taxon>Solanaceae</taxon>
        <taxon>Solanoideae</taxon>
        <taxon>Capsiceae</taxon>
        <taxon>Capsicum</taxon>
    </lineage>
</organism>
<feature type="compositionally biased region" description="Polar residues" evidence="1">
    <location>
        <begin position="1"/>
        <end position="15"/>
    </location>
</feature>
<evidence type="ECO:0000256" key="1">
    <source>
        <dbReference type="SAM" id="MobiDB-lite"/>
    </source>
</evidence>
<reference evidence="2 3" key="1">
    <citation type="journal article" date="2014" name="Nat. Genet.">
        <title>Genome sequence of the hot pepper provides insights into the evolution of pungency in Capsicum species.</title>
        <authorList>
            <person name="Kim S."/>
            <person name="Park M."/>
            <person name="Yeom S.I."/>
            <person name="Kim Y.M."/>
            <person name="Lee J.M."/>
            <person name="Lee H.A."/>
            <person name="Seo E."/>
            <person name="Choi J."/>
            <person name="Cheong K."/>
            <person name="Kim K.T."/>
            <person name="Jung K."/>
            <person name="Lee G.W."/>
            <person name="Oh S.K."/>
            <person name="Bae C."/>
            <person name="Kim S.B."/>
            <person name="Lee H.Y."/>
            <person name="Kim S.Y."/>
            <person name="Kim M.S."/>
            <person name="Kang B.C."/>
            <person name="Jo Y.D."/>
            <person name="Yang H.B."/>
            <person name="Jeong H.J."/>
            <person name="Kang W.H."/>
            <person name="Kwon J.K."/>
            <person name="Shin C."/>
            <person name="Lim J.Y."/>
            <person name="Park J.H."/>
            <person name="Huh J.H."/>
            <person name="Kim J.S."/>
            <person name="Kim B.D."/>
            <person name="Cohen O."/>
            <person name="Paran I."/>
            <person name="Suh M.C."/>
            <person name="Lee S.B."/>
            <person name="Kim Y.K."/>
            <person name="Shin Y."/>
            <person name="Noh S.J."/>
            <person name="Park J."/>
            <person name="Seo Y.S."/>
            <person name="Kwon S.Y."/>
            <person name="Kim H.A."/>
            <person name="Park J.M."/>
            <person name="Kim H.J."/>
            <person name="Choi S.B."/>
            <person name="Bosland P.W."/>
            <person name="Reeves G."/>
            <person name="Jo S.H."/>
            <person name="Lee B.W."/>
            <person name="Cho H.T."/>
            <person name="Choi H.S."/>
            <person name="Lee M.S."/>
            <person name="Yu Y."/>
            <person name="Do Choi Y."/>
            <person name="Park B.S."/>
            <person name="van Deynze A."/>
            <person name="Ashrafi H."/>
            <person name="Hill T."/>
            <person name="Kim W.T."/>
            <person name="Pai H.S."/>
            <person name="Ahn H.K."/>
            <person name="Yeam I."/>
            <person name="Giovannoni J.J."/>
            <person name="Rose J.K."/>
            <person name="Sorensen I."/>
            <person name="Lee S.J."/>
            <person name="Kim R.W."/>
            <person name="Choi I.Y."/>
            <person name="Choi B.S."/>
            <person name="Lim J.S."/>
            <person name="Lee Y.H."/>
            <person name="Choi D."/>
        </authorList>
    </citation>
    <scope>NUCLEOTIDE SEQUENCE [LARGE SCALE GENOMIC DNA]</scope>
    <source>
        <strain evidence="3">cv. CM334</strain>
    </source>
</reference>